<dbReference type="EMBL" id="JAJJMM010000001">
    <property type="protein sequence ID" value="MCC9062275.1"/>
    <property type="molecule type" value="Genomic_DNA"/>
</dbReference>
<reference evidence="1" key="1">
    <citation type="submission" date="2021-11" db="EMBL/GenBank/DDBJ databases">
        <title>Description of novel Flavobacterium species.</title>
        <authorList>
            <person name="Saticioglu I.B."/>
            <person name="Ay H."/>
            <person name="Altun S."/>
            <person name="Duman M."/>
        </authorList>
    </citation>
    <scope>NUCLEOTIDE SEQUENCE</scope>
    <source>
        <strain evidence="1">F-30</strain>
    </source>
</reference>
<protein>
    <recommendedName>
        <fullName evidence="3">Lipoprotein</fullName>
    </recommendedName>
</protein>
<dbReference type="PROSITE" id="PS51257">
    <property type="entry name" value="PROKAR_LIPOPROTEIN"/>
    <property type="match status" value="1"/>
</dbReference>
<dbReference type="Proteomes" id="UP001430679">
    <property type="component" value="Unassembled WGS sequence"/>
</dbReference>
<organism evidence="1 2">
    <name type="scientific">Flavobacterium piscisymbiosum</name>
    <dbReference type="NCBI Taxonomy" id="2893753"/>
    <lineage>
        <taxon>Bacteria</taxon>
        <taxon>Pseudomonadati</taxon>
        <taxon>Bacteroidota</taxon>
        <taxon>Flavobacteriia</taxon>
        <taxon>Flavobacteriales</taxon>
        <taxon>Flavobacteriaceae</taxon>
        <taxon>Flavobacterium</taxon>
    </lineage>
</organism>
<proteinExistence type="predicted"/>
<sequence>MHSTSKIVYVLFLGLLISACNNKPKPAVEKDASKSKILLQTNTDEESIEGLYETHPESDNSDECNISVEIKKGKSGYTYFLKTKLRKIKGIANFFTNESGEKIIVLEGIQWDEYEGDISREEENDSIADSEANSQQLEIPVGIGASYTKDTLTIQNYGNAMNSYTKLSECGRKYIQLIKK</sequence>
<evidence type="ECO:0000313" key="2">
    <source>
        <dbReference type="Proteomes" id="UP001430679"/>
    </source>
</evidence>
<evidence type="ECO:0000313" key="1">
    <source>
        <dbReference type="EMBL" id="MCC9062275.1"/>
    </source>
</evidence>
<dbReference type="RefSeq" id="WP_230033789.1">
    <property type="nucleotide sequence ID" value="NZ_JAJJMM010000001.1"/>
</dbReference>
<keyword evidence="2" id="KW-1185">Reference proteome</keyword>
<evidence type="ECO:0008006" key="3">
    <source>
        <dbReference type="Google" id="ProtNLM"/>
    </source>
</evidence>
<name>A0ABS8M9V7_9FLAO</name>
<accession>A0ABS8M9V7</accession>
<comment type="caution">
    <text evidence="1">The sequence shown here is derived from an EMBL/GenBank/DDBJ whole genome shotgun (WGS) entry which is preliminary data.</text>
</comment>
<gene>
    <name evidence="1" type="ORF">LNP81_04655</name>
</gene>